<proteinExistence type="predicted"/>
<comment type="subcellular location">
    <subcellularLocation>
        <location evidence="1">Endomembrane system</location>
        <topology evidence="1">Multi-pass membrane protein</topology>
    </subcellularLocation>
</comment>
<feature type="compositionally biased region" description="Basic residues" evidence="7">
    <location>
        <begin position="1"/>
        <end position="10"/>
    </location>
</feature>
<evidence type="ECO:0000256" key="8">
    <source>
        <dbReference type="SAM" id="Phobius"/>
    </source>
</evidence>
<evidence type="ECO:0000313" key="9">
    <source>
        <dbReference type="EMBL" id="CDZ24984.1"/>
    </source>
</evidence>
<dbReference type="PANTHER" id="PTHR30586:SF0">
    <property type="entry name" value="ION-TRANSLOCATING OXIDOREDUCTASE COMPLEX SUBUNIT E"/>
    <property type="match status" value="1"/>
</dbReference>
<keyword evidence="4" id="KW-1278">Translocase</keyword>
<evidence type="ECO:0000313" key="10">
    <source>
        <dbReference type="Proteomes" id="UP000032431"/>
    </source>
</evidence>
<dbReference type="AlphaFoldDB" id="A0A078KV39"/>
<dbReference type="Pfam" id="PF02508">
    <property type="entry name" value="Rnf-Nqr"/>
    <property type="match status" value="1"/>
</dbReference>
<dbReference type="STRING" id="29343.CCDG5_1889"/>
<keyword evidence="5 8" id="KW-1133">Transmembrane helix</keyword>
<keyword evidence="10" id="KW-1185">Reference proteome</keyword>
<dbReference type="EMBL" id="LM995447">
    <property type="protein sequence ID" value="CDZ24984.1"/>
    <property type="molecule type" value="Genomic_DNA"/>
</dbReference>
<evidence type="ECO:0000256" key="4">
    <source>
        <dbReference type="ARBA" id="ARBA00022967"/>
    </source>
</evidence>
<feature type="compositionally biased region" description="Low complexity" evidence="7">
    <location>
        <begin position="38"/>
        <end position="55"/>
    </location>
</feature>
<organism evidence="9 10">
    <name type="scientific">[Clostridium] cellulosi</name>
    <dbReference type="NCBI Taxonomy" id="29343"/>
    <lineage>
        <taxon>Bacteria</taxon>
        <taxon>Bacillati</taxon>
        <taxon>Bacillota</taxon>
        <taxon>Clostridia</taxon>
        <taxon>Eubacteriales</taxon>
        <taxon>Oscillospiraceae</taxon>
        <taxon>Oscillospiraceae incertae sedis</taxon>
    </lineage>
</organism>
<dbReference type="GO" id="GO:0005886">
    <property type="term" value="C:plasma membrane"/>
    <property type="evidence" value="ECO:0007669"/>
    <property type="project" value="TreeGrafter"/>
</dbReference>
<feature type="transmembrane region" description="Helical" evidence="8">
    <location>
        <begin position="297"/>
        <end position="317"/>
    </location>
</feature>
<dbReference type="OrthoDB" id="9782945at2"/>
<feature type="transmembrane region" description="Helical" evidence="8">
    <location>
        <begin position="235"/>
        <end position="252"/>
    </location>
</feature>
<dbReference type="Proteomes" id="UP000032431">
    <property type="component" value="Chromosome I"/>
</dbReference>
<protein>
    <submittedName>
        <fullName evidence="9">Putative secreted protein</fullName>
    </submittedName>
</protein>
<keyword evidence="2" id="KW-0813">Transport</keyword>
<feature type="transmembrane region" description="Helical" evidence="8">
    <location>
        <begin position="258"/>
        <end position="277"/>
    </location>
</feature>
<evidence type="ECO:0000256" key="1">
    <source>
        <dbReference type="ARBA" id="ARBA00004127"/>
    </source>
</evidence>
<dbReference type="InterPro" id="IPR003667">
    <property type="entry name" value="NqrDE/RnfAE"/>
</dbReference>
<feature type="transmembrane region" description="Helical" evidence="8">
    <location>
        <begin position="180"/>
        <end position="198"/>
    </location>
</feature>
<evidence type="ECO:0000256" key="3">
    <source>
        <dbReference type="ARBA" id="ARBA00022692"/>
    </source>
</evidence>
<accession>A0A078KV39</accession>
<feature type="region of interest" description="Disordered" evidence="7">
    <location>
        <begin position="1"/>
        <end position="104"/>
    </location>
</feature>
<gene>
    <name evidence="9" type="ORF">CCDG5_1889</name>
</gene>
<dbReference type="GO" id="GO:0012505">
    <property type="term" value="C:endomembrane system"/>
    <property type="evidence" value="ECO:0007669"/>
    <property type="project" value="UniProtKB-SubCell"/>
</dbReference>
<feature type="transmembrane region" description="Helical" evidence="8">
    <location>
        <begin position="204"/>
        <end position="228"/>
    </location>
</feature>
<reference evidence="10" key="1">
    <citation type="submission" date="2014-07" db="EMBL/GenBank/DDBJ databases">
        <authorList>
            <person name="Wibberg D."/>
        </authorList>
    </citation>
    <scope>NUCLEOTIDE SEQUENCE [LARGE SCALE GENOMIC DNA]</scope>
    <source>
        <strain evidence="10">DG5</strain>
    </source>
</reference>
<feature type="compositionally biased region" description="Basic and acidic residues" evidence="7">
    <location>
        <begin position="131"/>
        <end position="143"/>
    </location>
</feature>
<sequence length="370" mass="39908">MSKNKKKAASNKKAAPAARKKEKNAKMTAAPAMKETNKAAAVPAKRKAAQVAAAPTNEQKAAKTAVEPAEEKAVKAAAATEDVKAQEASAPANPNSAQTEKENTERAGFKLAGNKFFASLKNFNFKRHKAPKPEKAEKAEKQETGAPAELNKAKKAENAPAEELEKENQLLNLKKRLLDLNPVFIKIVAAVPLLGAAVSLKNGILLSCVMILTVVLLNLLLIPIYRFIPNRYRPAVSFLAAGVVITPLYAIAHYFSPSIASNCSIYLPLIAVSALALCEKQHFGKKYVVPKTALDAFFNGLGFAFAAIIISVLREIIANGTLYDRPLPYISEAKFKLAAYPAGAFILLAVFAALFRKIFNYNEGKGDDML</sequence>
<evidence type="ECO:0000256" key="6">
    <source>
        <dbReference type="ARBA" id="ARBA00023136"/>
    </source>
</evidence>
<feature type="transmembrane region" description="Helical" evidence="8">
    <location>
        <begin position="337"/>
        <end position="355"/>
    </location>
</feature>
<evidence type="ECO:0000256" key="5">
    <source>
        <dbReference type="ARBA" id="ARBA00022989"/>
    </source>
</evidence>
<keyword evidence="3 8" id="KW-0812">Transmembrane</keyword>
<evidence type="ECO:0000256" key="2">
    <source>
        <dbReference type="ARBA" id="ARBA00022448"/>
    </source>
</evidence>
<evidence type="ECO:0000256" key="7">
    <source>
        <dbReference type="SAM" id="MobiDB-lite"/>
    </source>
</evidence>
<dbReference type="PANTHER" id="PTHR30586">
    <property type="entry name" value="ELECTRON TRANSPORT COMPLEX PROTEIN RNFE"/>
    <property type="match status" value="1"/>
</dbReference>
<dbReference type="KEGG" id="ccel:CCDG5_1889"/>
<keyword evidence="6 8" id="KW-0472">Membrane</keyword>
<feature type="region of interest" description="Disordered" evidence="7">
    <location>
        <begin position="127"/>
        <end position="161"/>
    </location>
</feature>
<name>A0A078KV39_9FIRM</name>
<dbReference type="HOGENOM" id="CLU_747418_0_0_9"/>
<dbReference type="PATRIC" id="fig|29343.3.peg.1982"/>